<accession>A0A5D0XPH4</accession>
<dbReference type="EMBL" id="VSLD01000005">
    <property type="protein sequence ID" value="TYC98442.1"/>
    <property type="molecule type" value="Genomic_DNA"/>
</dbReference>
<feature type="compositionally biased region" description="Low complexity" evidence="1">
    <location>
        <begin position="1"/>
        <end position="42"/>
    </location>
</feature>
<organism evidence="2 3">
    <name type="scientific">Arthrobacter echini</name>
    <dbReference type="NCBI Taxonomy" id="1529066"/>
    <lineage>
        <taxon>Bacteria</taxon>
        <taxon>Bacillati</taxon>
        <taxon>Actinomycetota</taxon>
        <taxon>Actinomycetes</taxon>
        <taxon>Micrococcales</taxon>
        <taxon>Micrococcaceae</taxon>
        <taxon>Arthrobacter</taxon>
    </lineage>
</organism>
<evidence type="ECO:0000313" key="3">
    <source>
        <dbReference type="Proteomes" id="UP000323410"/>
    </source>
</evidence>
<name>A0A5D0XPH4_9MICC</name>
<gene>
    <name evidence="2" type="ORF">FQ377_11160</name>
</gene>
<evidence type="ECO:0000256" key="1">
    <source>
        <dbReference type="SAM" id="MobiDB-lite"/>
    </source>
</evidence>
<feature type="region of interest" description="Disordered" evidence="1">
    <location>
        <begin position="1"/>
        <end position="62"/>
    </location>
</feature>
<reference evidence="2 3" key="1">
    <citation type="submission" date="2019-08" db="EMBL/GenBank/DDBJ databases">
        <title>Genone of Arthrobacter echini P9.</title>
        <authorList>
            <person name="Bowman J.P."/>
        </authorList>
    </citation>
    <scope>NUCLEOTIDE SEQUENCE [LARGE SCALE GENOMIC DNA]</scope>
    <source>
        <strain evidence="2 3">P9</strain>
    </source>
</reference>
<comment type="caution">
    <text evidence="2">The sequence shown here is derived from an EMBL/GenBank/DDBJ whole genome shotgun (WGS) entry which is preliminary data.</text>
</comment>
<sequence>MATGAGATGATPGTTAGAAGAAAVTGTTGVATGAGTTTGVTGSAPMALASHAARNASNRPSS</sequence>
<protein>
    <submittedName>
        <fullName evidence="2">Uncharacterized protein</fullName>
    </submittedName>
</protein>
<dbReference type="Proteomes" id="UP000323410">
    <property type="component" value="Unassembled WGS sequence"/>
</dbReference>
<evidence type="ECO:0000313" key="2">
    <source>
        <dbReference type="EMBL" id="TYC98442.1"/>
    </source>
</evidence>
<proteinExistence type="predicted"/>
<keyword evidence="3" id="KW-1185">Reference proteome</keyword>
<dbReference type="AlphaFoldDB" id="A0A5D0XPH4"/>